<gene>
    <name evidence="8" type="ORF">HNR07_006858</name>
</gene>
<dbReference type="PROSITE" id="PS50059">
    <property type="entry name" value="FKBP_PPIASE"/>
    <property type="match status" value="1"/>
</dbReference>
<dbReference type="AlphaFoldDB" id="A0A840WRR7"/>
<proteinExistence type="predicted"/>
<keyword evidence="4 5" id="KW-0413">Isomerase</keyword>
<dbReference type="PANTHER" id="PTHR10516">
    <property type="entry name" value="PEPTIDYL-PROLYL CIS-TRANS ISOMERASE"/>
    <property type="match status" value="1"/>
</dbReference>
<dbReference type="EC" id="5.2.1.8" evidence="2 5"/>
<evidence type="ECO:0000256" key="5">
    <source>
        <dbReference type="PROSITE-ProRule" id="PRU00277"/>
    </source>
</evidence>
<dbReference type="InterPro" id="IPR050689">
    <property type="entry name" value="FKBP-type_PPIase"/>
</dbReference>
<dbReference type="InterPro" id="IPR046357">
    <property type="entry name" value="PPIase_dom_sf"/>
</dbReference>
<sequence length="346" mass="36453">MIAPSARDLVSKPARVPSPRISVAVLLLIALTACSPDDPDSSEGTASSANTDPAETTATFPEISGEFGQTPTVEFSGSPDADSVETLIVTGGTEGAVTPHDLVASHQVFYEWGADGSVREAYSSYDGAPLLLSMTVLAEIAPEAAEAFEGQGVGTRLAMVFPPYESSIVPDSESVEDGASTLFVYDIVDRYPAGLTVDQEEGDAIYDGRGELPDVRVPQGEQPQVTVPDTDPPEELVATTLIEGDGEPATAGSTLITQFHGQTWDDETEFDSTWAYGAVPKDFQLDPSSLILGWLEGLEGVRSGSRVMLTVPPEWGYGSTGNVAVDLGPDETLVYVIDVLDVIPPL</sequence>
<protein>
    <recommendedName>
        <fullName evidence="2 5">peptidylprolyl isomerase</fullName>
        <ecNumber evidence="2 5">5.2.1.8</ecNumber>
    </recommendedName>
</protein>
<evidence type="ECO:0000256" key="1">
    <source>
        <dbReference type="ARBA" id="ARBA00000971"/>
    </source>
</evidence>
<keyword evidence="9" id="KW-1185">Reference proteome</keyword>
<evidence type="ECO:0000256" key="4">
    <source>
        <dbReference type="ARBA" id="ARBA00023235"/>
    </source>
</evidence>
<dbReference type="RefSeq" id="WP_312894051.1">
    <property type="nucleotide sequence ID" value="NZ_BAAAKM010000028.1"/>
</dbReference>
<dbReference type="PROSITE" id="PS51257">
    <property type="entry name" value="PROKAR_LIPOPROTEIN"/>
    <property type="match status" value="1"/>
</dbReference>
<keyword evidence="3 5" id="KW-0697">Rotamase</keyword>
<organism evidence="8 9">
    <name type="scientific">Nocardiopsis metallicus</name>
    <dbReference type="NCBI Taxonomy" id="179819"/>
    <lineage>
        <taxon>Bacteria</taxon>
        <taxon>Bacillati</taxon>
        <taxon>Actinomycetota</taxon>
        <taxon>Actinomycetes</taxon>
        <taxon>Streptosporangiales</taxon>
        <taxon>Nocardiopsidaceae</taxon>
        <taxon>Nocardiopsis</taxon>
    </lineage>
</organism>
<name>A0A840WRR7_9ACTN</name>
<dbReference type="GO" id="GO:0005737">
    <property type="term" value="C:cytoplasm"/>
    <property type="evidence" value="ECO:0007669"/>
    <property type="project" value="TreeGrafter"/>
</dbReference>
<dbReference type="PANTHER" id="PTHR10516:SF443">
    <property type="entry name" value="FK506-BINDING PROTEIN 59-RELATED"/>
    <property type="match status" value="1"/>
</dbReference>
<comment type="catalytic activity">
    <reaction evidence="1 5">
        <text>[protein]-peptidylproline (omega=180) = [protein]-peptidylproline (omega=0)</text>
        <dbReference type="Rhea" id="RHEA:16237"/>
        <dbReference type="Rhea" id="RHEA-COMP:10747"/>
        <dbReference type="Rhea" id="RHEA-COMP:10748"/>
        <dbReference type="ChEBI" id="CHEBI:83833"/>
        <dbReference type="ChEBI" id="CHEBI:83834"/>
        <dbReference type="EC" id="5.2.1.8"/>
    </reaction>
</comment>
<evidence type="ECO:0000256" key="6">
    <source>
        <dbReference type="SAM" id="MobiDB-lite"/>
    </source>
</evidence>
<dbReference type="GO" id="GO:0003755">
    <property type="term" value="F:peptidyl-prolyl cis-trans isomerase activity"/>
    <property type="evidence" value="ECO:0007669"/>
    <property type="project" value="UniProtKB-KW"/>
</dbReference>
<dbReference type="EMBL" id="JACHDO010000001">
    <property type="protein sequence ID" value="MBB5495721.1"/>
    <property type="molecule type" value="Genomic_DNA"/>
</dbReference>
<feature type="compositionally biased region" description="Polar residues" evidence="6">
    <location>
        <begin position="42"/>
        <end position="59"/>
    </location>
</feature>
<feature type="region of interest" description="Disordered" evidence="6">
    <location>
        <begin position="36"/>
        <end position="80"/>
    </location>
</feature>
<evidence type="ECO:0000256" key="3">
    <source>
        <dbReference type="ARBA" id="ARBA00023110"/>
    </source>
</evidence>
<evidence type="ECO:0000313" key="9">
    <source>
        <dbReference type="Proteomes" id="UP000579647"/>
    </source>
</evidence>
<dbReference type="Gene3D" id="3.10.50.40">
    <property type="match status" value="1"/>
</dbReference>
<evidence type="ECO:0000313" key="8">
    <source>
        <dbReference type="EMBL" id="MBB5495721.1"/>
    </source>
</evidence>
<evidence type="ECO:0000259" key="7">
    <source>
        <dbReference type="PROSITE" id="PS50059"/>
    </source>
</evidence>
<dbReference type="SUPFAM" id="SSF54534">
    <property type="entry name" value="FKBP-like"/>
    <property type="match status" value="1"/>
</dbReference>
<feature type="domain" description="PPIase FKBP-type" evidence="7">
    <location>
        <begin position="252"/>
        <end position="343"/>
    </location>
</feature>
<reference evidence="8 9" key="1">
    <citation type="submission" date="2020-08" db="EMBL/GenBank/DDBJ databases">
        <title>Sequencing the genomes of 1000 actinobacteria strains.</title>
        <authorList>
            <person name="Klenk H.-P."/>
        </authorList>
    </citation>
    <scope>NUCLEOTIDE SEQUENCE [LARGE SCALE GENOMIC DNA]</scope>
    <source>
        <strain evidence="8 9">DSM 44598</strain>
    </source>
</reference>
<comment type="caution">
    <text evidence="8">The sequence shown here is derived from an EMBL/GenBank/DDBJ whole genome shotgun (WGS) entry which is preliminary data.</text>
</comment>
<evidence type="ECO:0000256" key="2">
    <source>
        <dbReference type="ARBA" id="ARBA00013194"/>
    </source>
</evidence>
<dbReference type="Pfam" id="PF00254">
    <property type="entry name" value="FKBP_C"/>
    <property type="match status" value="1"/>
</dbReference>
<dbReference type="Proteomes" id="UP000579647">
    <property type="component" value="Unassembled WGS sequence"/>
</dbReference>
<dbReference type="InterPro" id="IPR001179">
    <property type="entry name" value="PPIase_FKBP_dom"/>
</dbReference>
<accession>A0A840WRR7</accession>